<evidence type="ECO:0000313" key="2">
    <source>
        <dbReference type="EMBL" id="CAA2619804.1"/>
    </source>
</evidence>
<sequence length="113" mass="12022">MDGNKIGTSCSRTSSSPCGVPPSTFLSPPIRDIAAAASLFLFLLLLRRSPPACLWLSSALRNCRSSEGAAWKNRATRRDGLVVSSGRDLPLRVSSAWEDLIQGPGEPCQSCSS</sequence>
<dbReference type="EMBL" id="LR743592">
    <property type="protein sequence ID" value="CAA2619804.1"/>
    <property type="molecule type" value="Genomic_DNA"/>
</dbReference>
<proteinExistence type="predicted"/>
<dbReference type="EMBL" id="CACRZD030000005">
    <property type="protein sequence ID" value="CAA6659551.1"/>
    <property type="molecule type" value="Genomic_DNA"/>
</dbReference>
<feature type="region of interest" description="Disordered" evidence="1">
    <location>
        <begin position="1"/>
        <end position="20"/>
    </location>
</feature>
<organism evidence="2">
    <name type="scientific">Spirodela intermedia</name>
    <name type="common">Intermediate duckweed</name>
    <dbReference type="NCBI Taxonomy" id="51605"/>
    <lineage>
        <taxon>Eukaryota</taxon>
        <taxon>Viridiplantae</taxon>
        <taxon>Streptophyta</taxon>
        <taxon>Embryophyta</taxon>
        <taxon>Tracheophyta</taxon>
        <taxon>Spermatophyta</taxon>
        <taxon>Magnoliopsida</taxon>
        <taxon>Liliopsida</taxon>
        <taxon>Araceae</taxon>
        <taxon>Lemnoideae</taxon>
        <taxon>Spirodela</taxon>
    </lineage>
</organism>
<name>A0A7I8IRG9_SPIIN</name>
<dbReference type="Proteomes" id="UP001189122">
    <property type="component" value="Unassembled WGS sequence"/>
</dbReference>
<gene>
    <name evidence="2" type="ORF">SI7747_05005973</name>
</gene>
<evidence type="ECO:0000313" key="3">
    <source>
        <dbReference type="Proteomes" id="UP001189122"/>
    </source>
</evidence>
<keyword evidence="3" id="KW-1185">Reference proteome</keyword>
<reference evidence="2 3" key="1">
    <citation type="submission" date="2019-12" db="EMBL/GenBank/DDBJ databases">
        <authorList>
            <person name="Scholz U."/>
            <person name="Mascher M."/>
            <person name="Fiebig A."/>
        </authorList>
    </citation>
    <scope>NUCLEOTIDE SEQUENCE</scope>
</reference>
<feature type="compositionally biased region" description="Polar residues" evidence="1">
    <location>
        <begin position="1"/>
        <end position="17"/>
    </location>
</feature>
<dbReference type="AlphaFoldDB" id="A0A7I8IRG9"/>
<protein>
    <submittedName>
        <fullName evidence="2">Uncharacterized protein</fullName>
    </submittedName>
</protein>
<accession>A0A7I8IRG9</accession>
<evidence type="ECO:0000256" key="1">
    <source>
        <dbReference type="SAM" id="MobiDB-lite"/>
    </source>
</evidence>